<feature type="region of interest" description="Disordered" evidence="4">
    <location>
        <begin position="1143"/>
        <end position="1165"/>
    </location>
</feature>
<keyword evidence="3 8" id="KW-0808">Transferase</keyword>
<evidence type="ECO:0000313" key="9">
    <source>
        <dbReference type="Proteomes" id="UP000295164"/>
    </source>
</evidence>
<dbReference type="CDD" id="cd06423">
    <property type="entry name" value="CESA_like"/>
    <property type="match status" value="1"/>
</dbReference>
<dbReference type="Pfam" id="PF00535">
    <property type="entry name" value="Glycos_transf_2"/>
    <property type="match status" value="1"/>
</dbReference>
<dbReference type="InterPro" id="IPR011583">
    <property type="entry name" value="Chitinase_II/V-like_cat"/>
</dbReference>
<evidence type="ECO:0000256" key="4">
    <source>
        <dbReference type="SAM" id="MobiDB-lite"/>
    </source>
</evidence>
<dbReference type="SMART" id="SM00636">
    <property type="entry name" value="Glyco_18"/>
    <property type="match status" value="1"/>
</dbReference>
<protein>
    <submittedName>
        <fullName evidence="8">Glycosyltransferase</fullName>
    </submittedName>
</protein>
<dbReference type="GO" id="GO:0008061">
    <property type="term" value="F:chitin binding"/>
    <property type="evidence" value="ECO:0007669"/>
    <property type="project" value="InterPro"/>
</dbReference>
<name>A0A4V2WMG5_9BACT</name>
<dbReference type="OrthoDB" id="9766299at2"/>
<dbReference type="Gene3D" id="3.20.20.370">
    <property type="entry name" value="Glycoside hydrolase/deacetylase"/>
    <property type="match status" value="1"/>
</dbReference>
<dbReference type="PANTHER" id="PTHR43630">
    <property type="entry name" value="POLY-BETA-1,6-N-ACETYL-D-GLUCOSAMINE SYNTHASE"/>
    <property type="match status" value="1"/>
</dbReference>
<dbReference type="GO" id="GO:0005975">
    <property type="term" value="P:carbohydrate metabolic process"/>
    <property type="evidence" value="ECO:0007669"/>
    <property type="project" value="InterPro"/>
</dbReference>
<keyword evidence="5" id="KW-0472">Membrane</keyword>
<evidence type="ECO:0000256" key="2">
    <source>
        <dbReference type="ARBA" id="ARBA00022676"/>
    </source>
</evidence>
<comment type="caution">
    <text evidence="8">The sequence shown here is derived from an EMBL/GenBank/DDBJ whole genome shotgun (WGS) entry which is preliminary data.</text>
</comment>
<dbReference type="SUPFAM" id="SSF88713">
    <property type="entry name" value="Glycoside hydrolase/deacetylase"/>
    <property type="match status" value="1"/>
</dbReference>
<feature type="compositionally biased region" description="Basic and acidic residues" evidence="4">
    <location>
        <begin position="1155"/>
        <end position="1165"/>
    </location>
</feature>
<dbReference type="GO" id="GO:0016810">
    <property type="term" value="F:hydrolase activity, acting on carbon-nitrogen (but not peptide) bonds"/>
    <property type="evidence" value="ECO:0007669"/>
    <property type="project" value="InterPro"/>
</dbReference>
<keyword evidence="5" id="KW-0812">Transmembrane</keyword>
<dbReference type="InterPro" id="IPR001223">
    <property type="entry name" value="Glyco_hydro18_cat"/>
</dbReference>
<dbReference type="InterPro" id="IPR011330">
    <property type="entry name" value="Glyco_hydro/deAcase_b/a-brl"/>
</dbReference>
<dbReference type="AlphaFoldDB" id="A0A4V2WMG5"/>
<evidence type="ECO:0000259" key="6">
    <source>
        <dbReference type="PROSITE" id="PS51677"/>
    </source>
</evidence>
<feature type="transmembrane region" description="Helical" evidence="5">
    <location>
        <begin position="735"/>
        <end position="758"/>
    </location>
</feature>
<keyword evidence="9" id="KW-1185">Reference proteome</keyword>
<dbReference type="SUPFAM" id="SSF51445">
    <property type="entry name" value="(Trans)glycosidases"/>
    <property type="match status" value="1"/>
</dbReference>
<evidence type="ECO:0000259" key="7">
    <source>
        <dbReference type="PROSITE" id="PS51910"/>
    </source>
</evidence>
<dbReference type="Proteomes" id="UP000295164">
    <property type="component" value="Unassembled WGS sequence"/>
</dbReference>
<evidence type="ECO:0000256" key="1">
    <source>
        <dbReference type="ARBA" id="ARBA00006739"/>
    </source>
</evidence>
<keyword evidence="5" id="KW-1133">Transmembrane helix</keyword>
<dbReference type="RefSeq" id="WP_131852697.1">
    <property type="nucleotide sequence ID" value="NZ_SKFH01000025.1"/>
</dbReference>
<proteinExistence type="inferred from homology"/>
<dbReference type="InterPro" id="IPR017853">
    <property type="entry name" value="GH"/>
</dbReference>
<dbReference type="EMBL" id="SKFH01000025">
    <property type="protein sequence ID" value="TCZ68617.1"/>
    <property type="molecule type" value="Genomic_DNA"/>
</dbReference>
<comment type="similarity">
    <text evidence="1">Belongs to the glycosyltransferase 2 family.</text>
</comment>
<evidence type="ECO:0000313" key="8">
    <source>
        <dbReference type="EMBL" id="TCZ68617.1"/>
    </source>
</evidence>
<dbReference type="InterPro" id="IPR029044">
    <property type="entry name" value="Nucleotide-diphossugar_trans"/>
</dbReference>
<feature type="transmembrane region" description="Helical" evidence="5">
    <location>
        <begin position="1071"/>
        <end position="1089"/>
    </location>
</feature>
<dbReference type="Pfam" id="PF01522">
    <property type="entry name" value="Polysacc_deac_1"/>
    <property type="match status" value="1"/>
</dbReference>
<dbReference type="Gene3D" id="3.20.20.80">
    <property type="entry name" value="Glycosidases"/>
    <property type="match status" value="1"/>
</dbReference>
<dbReference type="SUPFAM" id="SSF53448">
    <property type="entry name" value="Nucleotide-diphospho-sugar transferases"/>
    <property type="match status" value="1"/>
</dbReference>
<dbReference type="PROSITE" id="PS51910">
    <property type="entry name" value="GH18_2"/>
    <property type="match status" value="1"/>
</dbReference>
<reference evidence="8 9" key="1">
    <citation type="submission" date="2019-03" db="EMBL/GenBank/DDBJ databases">
        <authorList>
            <person name="Kim M.K.M."/>
        </authorList>
    </citation>
    <scope>NUCLEOTIDE SEQUENCE [LARGE SCALE GENOMIC DNA]</scope>
    <source>
        <strain evidence="8 9">17J68-15</strain>
    </source>
</reference>
<keyword evidence="2" id="KW-0328">Glycosyltransferase</keyword>
<dbReference type="PROSITE" id="PS51677">
    <property type="entry name" value="NODB"/>
    <property type="match status" value="1"/>
</dbReference>
<dbReference type="GO" id="GO:0016757">
    <property type="term" value="F:glycosyltransferase activity"/>
    <property type="evidence" value="ECO:0007669"/>
    <property type="project" value="UniProtKB-KW"/>
</dbReference>
<dbReference type="Pfam" id="PF00704">
    <property type="entry name" value="Glyco_hydro_18"/>
    <property type="match status" value="1"/>
</dbReference>
<accession>A0A4V2WMG5</accession>
<feature type="domain" description="GH18" evidence="7">
    <location>
        <begin position="103"/>
        <end position="413"/>
    </location>
</feature>
<evidence type="ECO:0000256" key="5">
    <source>
        <dbReference type="SAM" id="Phobius"/>
    </source>
</evidence>
<dbReference type="InterPro" id="IPR002509">
    <property type="entry name" value="NODB_dom"/>
</dbReference>
<sequence length="1165" mass="130696">MQDRQIFQTNSALRWRGFQWSTRLFLLLLLLGIVAVVITLLTDRSPQMPQLREFRQSLTDTSTPPGNSRLARRYKSFRQYISQKGPANRVPYRDNGAPAAHAGIRAGFYVNWDRASFASLQRNVNHLNLVIPEWLFFDPKSDSLVLQTDPKALAVMRAAGVPIMPLLTNARGGVFHGEYLRPILHDRARRAAVIAQLLRLLQQNRFAGVNIDFEELQEPTNEPLIAFQRELYGKLHAAGLQVSQDLVPFNRDYDYEALGACNDYVFLMAYDQNSQSTKAGPVAHQKWIEAAVEEATRRLPAQKTVLCLAAYGYDWPRERARPGEVSVVSYPSAVLLAKEAQAHIDFDNDSYNLYFSYYDDEDRQHDVYFTDAATTFNAVRFASEAGLAGTALWRLGSEDQRLWKFYGNPLNREAARRFDYSSLSQVLSPESVSYSGYGEVLDVLATPEKGTINFEVDSTDALIAEEYYTSLPTSFLAKKYGWNGADTARNRKQIVLTFDDGPDPLWTPRILDVLAEKGVPATFFVVGLNCEENIPLVKRIYHEGHELGDHTFTHPNIADVSHQRAVVEMESTRLLIECITGHSTVLFRAPYNADFTPEKIEELGPVAIARTHNYLDVGESIDPEDWEPGVTADTIFRRVVRIKDKIEREGRDLTGGNIILLHDAGGASRAATLKALPQIIDYYQKRGYTFTTVSGYLGKKPADVMPPVAAGSGYWLIQSNYLLAMAGYWTGKVLFTLFVLFIALSMGRLGLMTALALLERRRERRTAPLPATAGPCPPVSIIVPAYNEEVNAVAALRNLLKTDYPHFNILFVDDGSKDATYARVREAFEGHPQVRVFTKPNGGKASALNFGIAQTDAGYVVCIDADTQLRPDAVTMLMRHFFTSPLPLGKGSGDGPGEVGAVAGNVKVGNELNLLTRWQSIEYITAQNFDRRAFGYLNAITVVPGAIGAFRTEAIRAAGGFTTDTLAEDCDLTIRILRAGYTVRNENAALAYTEVPERLRPFLKQRFRWNFGILQTLWKHKDLLFNSRQAALGWLALPNILLFQYLIPAFIPLADFFLVLGLCTGNAPRVLPYYVAFLLVDAATALLAFRMERERMGRLLWLLPQRLVYRWLMWLVLFRSVRRALKGELQQWGVLKRTGNAQQGSRQTAASEARVVSRREPEQSL</sequence>
<gene>
    <name evidence="8" type="ORF">E0486_13440</name>
</gene>
<evidence type="ECO:0000256" key="3">
    <source>
        <dbReference type="ARBA" id="ARBA00022679"/>
    </source>
</evidence>
<dbReference type="Gene3D" id="3.10.50.10">
    <property type="match status" value="1"/>
</dbReference>
<dbReference type="InterPro" id="IPR001173">
    <property type="entry name" value="Glyco_trans_2-like"/>
</dbReference>
<organism evidence="8 9">
    <name type="scientific">Flaviaesturariibacter aridisoli</name>
    <dbReference type="NCBI Taxonomy" id="2545761"/>
    <lineage>
        <taxon>Bacteria</taxon>
        <taxon>Pseudomonadati</taxon>
        <taxon>Bacteroidota</taxon>
        <taxon>Chitinophagia</taxon>
        <taxon>Chitinophagales</taxon>
        <taxon>Chitinophagaceae</taxon>
        <taxon>Flaviaestuariibacter</taxon>
    </lineage>
</organism>
<dbReference type="Gene3D" id="3.90.550.10">
    <property type="entry name" value="Spore Coat Polysaccharide Biosynthesis Protein SpsA, Chain A"/>
    <property type="match status" value="1"/>
</dbReference>
<feature type="domain" description="NodB homology" evidence="6">
    <location>
        <begin position="492"/>
        <end position="691"/>
    </location>
</feature>
<dbReference type="PANTHER" id="PTHR43630:SF1">
    <property type="entry name" value="POLY-BETA-1,6-N-ACETYL-D-GLUCOSAMINE SYNTHASE"/>
    <property type="match status" value="1"/>
</dbReference>
<dbReference type="InterPro" id="IPR029070">
    <property type="entry name" value="Chitinase_insertion_sf"/>
</dbReference>
<feature type="transmembrane region" description="Helical" evidence="5">
    <location>
        <begin position="20"/>
        <end position="42"/>
    </location>
</feature>